<accession>A0A3N0C7Q5</accession>
<dbReference type="AlphaFoldDB" id="A0A3N0C7Q5"/>
<sequence>MNNLTLHILNTVPWSNLNRDDTGTPKRAVIGGVLRGMLSSQSIKRAARSDYESRSLDRSIRSTNLAGIITDRAREITPDLDPKSSAAAAKKLVSALVKNAGGEEKEGKESGTSSWLSLEEIETAAAAVAAGTTTVSTAGKDEAATFVDAGRTGSLSIAAFGRMFAAAPEANTAAAIAVGPALSVHKAVIETDYFSTMDEDPKASHKGASFLGVASYTSGVFYRTVTIDRAQLKRSWTGMSSDTARDQLALMVEALIYKLPSGKRNATAPYVAPLLVLAEEQSYRLAYDFETPVLPGNDGGYGDPAVRRLAAQRAAALDFDKANFGIALAAGTAAGLDGFNAETTGVEGVVAAVVDWILE</sequence>
<dbReference type="RefSeq" id="WP_123253970.1">
    <property type="nucleotide sequence ID" value="NZ_RBED01000045.1"/>
</dbReference>
<proteinExistence type="predicted"/>
<evidence type="ECO:0000313" key="2">
    <source>
        <dbReference type="Proteomes" id="UP000273807"/>
    </source>
</evidence>
<organism evidence="1 2">
    <name type="scientific">Arthrobacter oryzae</name>
    <dbReference type="NCBI Taxonomy" id="409290"/>
    <lineage>
        <taxon>Bacteria</taxon>
        <taxon>Bacillati</taxon>
        <taxon>Actinomycetota</taxon>
        <taxon>Actinomycetes</taxon>
        <taxon>Micrococcales</taxon>
        <taxon>Micrococcaceae</taxon>
        <taxon>Arthrobacter</taxon>
    </lineage>
</organism>
<dbReference type="Proteomes" id="UP000273807">
    <property type="component" value="Unassembled WGS sequence"/>
</dbReference>
<dbReference type="EMBL" id="RBED01000045">
    <property type="protein sequence ID" value="RNL59200.1"/>
    <property type="molecule type" value="Genomic_DNA"/>
</dbReference>
<name>A0A3N0C7Q5_9MICC</name>
<comment type="caution">
    <text evidence="1">The sequence shown here is derived from an EMBL/GenBank/DDBJ whole genome shotgun (WGS) entry which is preliminary data.</text>
</comment>
<dbReference type="OrthoDB" id="5291250at2"/>
<dbReference type="NCBIfam" id="TIGR01869">
    <property type="entry name" value="casC_Cse4"/>
    <property type="match status" value="1"/>
</dbReference>
<evidence type="ECO:0000313" key="1">
    <source>
        <dbReference type="EMBL" id="RNL59200.1"/>
    </source>
</evidence>
<reference evidence="1 2" key="1">
    <citation type="submission" date="2018-10" db="EMBL/GenBank/DDBJ databases">
        <title>Genome sequencing of Arthrobacter oryzae TNB02.</title>
        <authorList>
            <person name="Cho Y.-J."/>
            <person name="Cho A."/>
            <person name="Kim O.-S."/>
        </authorList>
    </citation>
    <scope>NUCLEOTIDE SEQUENCE [LARGE SCALE GENOMIC DNA]</scope>
    <source>
        <strain evidence="1 2">TNB02</strain>
    </source>
</reference>
<dbReference type="InterPro" id="IPR010148">
    <property type="entry name" value="CRISPR-assoc_prot_CT1975"/>
</dbReference>
<gene>
    <name evidence="1" type="primary">cas7e</name>
    <name evidence="1" type="ORF">D7003_02775</name>
</gene>
<protein>
    <submittedName>
        <fullName evidence="1">Type I-E CRISPR-associated protein Cas7/Cse4/CasC</fullName>
    </submittedName>
</protein>
<keyword evidence="2" id="KW-1185">Reference proteome</keyword>
<dbReference type="Pfam" id="PF09344">
    <property type="entry name" value="Cas_CT1975"/>
    <property type="match status" value="1"/>
</dbReference>